<dbReference type="CDD" id="cd03011">
    <property type="entry name" value="TlpA_like_ScsD_MtbDsbE"/>
    <property type="match status" value="1"/>
</dbReference>
<dbReference type="InterPro" id="IPR013766">
    <property type="entry name" value="Thioredoxin_domain"/>
</dbReference>
<dbReference type="PANTHER" id="PTHR42852:SF13">
    <property type="entry name" value="PROTEIN DIPZ"/>
    <property type="match status" value="1"/>
</dbReference>
<proteinExistence type="predicted"/>
<dbReference type="SUPFAM" id="SSF52833">
    <property type="entry name" value="Thioredoxin-like"/>
    <property type="match status" value="1"/>
</dbReference>
<gene>
    <name evidence="3" type="ORF">MNBD_GAMMA14-100</name>
</gene>
<reference evidence="3" key="1">
    <citation type="submission" date="2018-06" db="EMBL/GenBank/DDBJ databases">
        <authorList>
            <person name="Zhirakovskaya E."/>
        </authorList>
    </citation>
    <scope>NUCLEOTIDE SEQUENCE</scope>
</reference>
<keyword evidence="1" id="KW-1133">Transmembrane helix</keyword>
<protein>
    <submittedName>
        <fullName evidence="3">Membrane protein, suppressor for copper-sensitivity ScsD</fullName>
    </submittedName>
</protein>
<dbReference type="PROSITE" id="PS51352">
    <property type="entry name" value="THIOREDOXIN_2"/>
    <property type="match status" value="1"/>
</dbReference>
<dbReference type="InterPro" id="IPR036249">
    <property type="entry name" value="Thioredoxin-like_sf"/>
</dbReference>
<dbReference type="Gene3D" id="3.40.30.10">
    <property type="entry name" value="Glutaredoxin"/>
    <property type="match status" value="1"/>
</dbReference>
<sequence>MKKNPDSCSDTTTPRKRRWTRYLVEAVLLVLVVVAVRAYQTRDAVQGPAPAFEAVLLDGTPVSLATFQDRPLLLHFWATWCPVCRVEQNNIQRLSEDHAVLTVSIDDMSAEKLVEWMVKQGVSYPVIPDPSSVLSRRYGINGVPTSIIIGADNQVRFIEVGYTTEIGLRLRLWWAGRSP</sequence>
<dbReference type="PANTHER" id="PTHR42852">
    <property type="entry name" value="THIOL:DISULFIDE INTERCHANGE PROTEIN DSBE"/>
    <property type="match status" value="1"/>
</dbReference>
<dbReference type="EMBL" id="UOFM01000409">
    <property type="protein sequence ID" value="VAW81524.1"/>
    <property type="molecule type" value="Genomic_DNA"/>
</dbReference>
<name>A0A3B0ZJN3_9ZZZZ</name>
<dbReference type="InterPro" id="IPR000866">
    <property type="entry name" value="AhpC/TSA"/>
</dbReference>
<dbReference type="Pfam" id="PF00578">
    <property type="entry name" value="AhpC-TSA"/>
    <property type="match status" value="1"/>
</dbReference>
<feature type="domain" description="Thioredoxin" evidence="2">
    <location>
        <begin position="43"/>
        <end position="178"/>
    </location>
</feature>
<evidence type="ECO:0000259" key="2">
    <source>
        <dbReference type="PROSITE" id="PS51352"/>
    </source>
</evidence>
<dbReference type="InterPro" id="IPR050553">
    <property type="entry name" value="Thioredoxin_ResA/DsbE_sf"/>
</dbReference>
<keyword evidence="1" id="KW-0472">Membrane</keyword>
<keyword evidence="1" id="KW-0812">Transmembrane</keyword>
<organism evidence="3">
    <name type="scientific">hydrothermal vent metagenome</name>
    <dbReference type="NCBI Taxonomy" id="652676"/>
    <lineage>
        <taxon>unclassified sequences</taxon>
        <taxon>metagenomes</taxon>
        <taxon>ecological metagenomes</taxon>
    </lineage>
</organism>
<feature type="transmembrane region" description="Helical" evidence="1">
    <location>
        <begin position="21"/>
        <end position="39"/>
    </location>
</feature>
<dbReference type="GO" id="GO:0016491">
    <property type="term" value="F:oxidoreductase activity"/>
    <property type="evidence" value="ECO:0007669"/>
    <property type="project" value="InterPro"/>
</dbReference>
<evidence type="ECO:0000313" key="3">
    <source>
        <dbReference type="EMBL" id="VAW81524.1"/>
    </source>
</evidence>
<accession>A0A3B0ZJN3</accession>
<dbReference type="GO" id="GO:0016209">
    <property type="term" value="F:antioxidant activity"/>
    <property type="evidence" value="ECO:0007669"/>
    <property type="project" value="InterPro"/>
</dbReference>
<evidence type="ECO:0000256" key="1">
    <source>
        <dbReference type="SAM" id="Phobius"/>
    </source>
</evidence>
<dbReference type="AlphaFoldDB" id="A0A3B0ZJN3"/>